<dbReference type="Proteomes" id="UP000178534">
    <property type="component" value="Unassembled WGS sequence"/>
</dbReference>
<dbReference type="AlphaFoldDB" id="A0A1G2DEV3"/>
<proteinExistence type="predicted"/>
<name>A0A1G2DEV3_9BACT</name>
<accession>A0A1G2DEV3</accession>
<feature type="chain" id="PRO_5009582548" evidence="1">
    <location>
        <begin position="25"/>
        <end position="148"/>
    </location>
</feature>
<keyword evidence="1" id="KW-0732">Signal</keyword>
<evidence type="ECO:0000313" key="3">
    <source>
        <dbReference type="Proteomes" id="UP000178534"/>
    </source>
</evidence>
<gene>
    <name evidence="2" type="ORF">A2942_02610</name>
</gene>
<feature type="signal peptide" evidence="1">
    <location>
        <begin position="1"/>
        <end position="24"/>
    </location>
</feature>
<evidence type="ECO:0000256" key="1">
    <source>
        <dbReference type="SAM" id="SignalP"/>
    </source>
</evidence>
<sequence>MVNINKKKALGVGLGLAAAASALGAGYYFYGSKHAAGNRKKAARWANDFKAEVVKKAKKVKKLDERAFHAVVDEAMKAYGTVRSIDKADLRSLAAELKTNWKNVEREINRVAKSEKKVVGRAAKRAVKSVKRVIPRVVANKASGKKKQ</sequence>
<protein>
    <submittedName>
        <fullName evidence="2">Uncharacterized protein</fullName>
    </submittedName>
</protein>
<organism evidence="2 3">
    <name type="scientific">Candidatus Lloydbacteria bacterium RIFCSPLOWO2_01_FULL_50_20</name>
    <dbReference type="NCBI Taxonomy" id="1798665"/>
    <lineage>
        <taxon>Bacteria</taxon>
        <taxon>Candidatus Lloydiibacteriota</taxon>
    </lineage>
</organism>
<evidence type="ECO:0000313" key="2">
    <source>
        <dbReference type="EMBL" id="OGZ12139.1"/>
    </source>
</evidence>
<reference evidence="2 3" key="1">
    <citation type="journal article" date="2016" name="Nat. Commun.">
        <title>Thousands of microbial genomes shed light on interconnected biogeochemical processes in an aquifer system.</title>
        <authorList>
            <person name="Anantharaman K."/>
            <person name="Brown C.T."/>
            <person name="Hug L.A."/>
            <person name="Sharon I."/>
            <person name="Castelle C.J."/>
            <person name="Probst A.J."/>
            <person name="Thomas B.C."/>
            <person name="Singh A."/>
            <person name="Wilkins M.J."/>
            <person name="Karaoz U."/>
            <person name="Brodie E.L."/>
            <person name="Williams K.H."/>
            <person name="Hubbard S.S."/>
            <person name="Banfield J.F."/>
        </authorList>
    </citation>
    <scope>NUCLEOTIDE SEQUENCE [LARGE SCALE GENOMIC DNA]</scope>
</reference>
<dbReference type="EMBL" id="MHLP01000027">
    <property type="protein sequence ID" value="OGZ12139.1"/>
    <property type="molecule type" value="Genomic_DNA"/>
</dbReference>
<comment type="caution">
    <text evidence="2">The sequence shown here is derived from an EMBL/GenBank/DDBJ whole genome shotgun (WGS) entry which is preliminary data.</text>
</comment>